<dbReference type="GO" id="GO:0015171">
    <property type="term" value="F:amino acid transmembrane transporter activity"/>
    <property type="evidence" value="ECO:0007669"/>
    <property type="project" value="TreeGrafter"/>
</dbReference>
<keyword evidence="3 6" id="KW-0812">Transmembrane</keyword>
<evidence type="ECO:0000256" key="4">
    <source>
        <dbReference type="ARBA" id="ARBA00022989"/>
    </source>
</evidence>
<evidence type="ECO:0000256" key="2">
    <source>
        <dbReference type="ARBA" id="ARBA00022475"/>
    </source>
</evidence>
<dbReference type="Pfam" id="PF01810">
    <property type="entry name" value="LysE"/>
    <property type="match status" value="1"/>
</dbReference>
<comment type="caution">
    <text evidence="7">The sequence shown here is derived from an EMBL/GenBank/DDBJ whole genome shotgun (WGS) entry which is preliminary data.</text>
</comment>
<protein>
    <recommendedName>
        <fullName evidence="9">LysE family translocator</fullName>
    </recommendedName>
</protein>
<evidence type="ECO:0000313" key="8">
    <source>
        <dbReference type="Proteomes" id="UP000608579"/>
    </source>
</evidence>
<evidence type="ECO:0000256" key="3">
    <source>
        <dbReference type="ARBA" id="ARBA00022692"/>
    </source>
</evidence>
<sequence length="203" mass="21323">MQLLDYLLYASLACIVIFLVPGPLFFLSLSEGALSLRRGLGVLIGILLGEVILLTALFIGFAAILRVFTFFLKLLGAAVLVSLAVSAWMGAAKPGDKVTRMNAGNPALKGFTLTLANPPFIIWLISVGSAVLDRGVGSLGGAAYWVFAFAMLSSTLLVKGLLVTSAHYSRVILGQRFASALAIASGTAFLVFAALLLAELMDL</sequence>
<name>A0A833EA80_CALS0</name>
<feature type="transmembrane region" description="Helical" evidence="6">
    <location>
        <begin position="70"/>
        <end position="91"/>
    </location>
</feature>
<dbReference type="EMBL" id="DQVM01000107">
    <property type="protein sequence ID" value="HIQ29999.1"/>
    <property type="molecule type" value="Genomic_DNA"/>
</dbReference>
<feature type="transmembrane region" description="Helical" evidence="6">
    <location>
        <begin position="6"/>
        <end position="27"/>
    </location>
</feature>
<dbReference type="PANTHER" id="PTHR30086:SF20">
    <property type="entry name" value="ARGININE EXPORTER PROTEIN ARGO-RELATED"/>
    <property type="match status" value="1"/>
</dbReference>
<dbReference type="GO" id="GO:0005886">
    <property type="term" value="C:plasma membrane"/>
    <property type="evidence" value="ECO:0007669"/>
    <property type="project" value="UniProtKB-SubCell"/>
</dbReference>
<keyword evidence="2" id="KW-1003">Cell membrane</keyword>
<gene>
    <name evidence="7" type="ORF">EYH45_05485</name>
</gene>
<evidence type="ECO:0000256" key="1">
    <source>
        <dbReference type="ARBA" id="ARBA00004651"/>
    </source>
</evidence>
<evidence type="ECO:0000313" key="7">
    <source>
        <dbReference type="EMBL" id="HIQ29999.1"/>
    </source>
</evidence>
<reference evidence="7" key="1">
    <citation type="journal article" date="2020" name="ISME J.">
        <title>Gammaproteobacteria mediating utilization of methyl-, sulfur- and petroleum organic compounds in deep ocean hydrothermal plumes.</title>
        <authorList>
            <person name="Zhou Z."/>
            <person name="Liu Y."/>
            <person name="Pan J."/>
            <person name="Cron B.R."/>
            <person name="Toner B.M."/>
            <person name="Anantharaman K."/>
            <person name="Breier J.A."/>
            <person name="Dick G.J."/>
            <person name="Li M."/>
        </authorList>
    </citation>
    <scope>NUCLEOTIDE SEQUENCE</scope>
    <source>
        <strain evidence="7">SZUA-1515</strain>
    </source>
</reference>
<keyword evidence="4 6" id="KW-1133">Transmembrane helix</keyword>
<feature type="transmembrane region" description="Helical" evidence="6">
    <location>
        <begin position="177"/>
        <end position="198"/>
    </location>
</feature>
<dbReference type="PANTHER" id="PTHR30086">
    <property type="entry name" value="ARGININE EXPORTER PROTEIN ARGO"/>
    <property type="match status" value="1"/>
</dbReference>
<feature type="transmembrane region" description="Helical" evidence="6">
    <location>
        <begin position="39"/>
        <end position="64"/>
    </location>
</feature>
<proteinExistence type="predicted"/>
<keyword evidence="5 6" id="KW-0472">Membrane</keyword>
<dbReference type="Proteomes" id="UP000608579">
    <property type="component" value="Unassembled WGS sequence"/>
</dbReference>
<evidence type="ECO:0000256" key="6">
    <source>
        <dbReference type="SAM" id="Phobius"/>
    </source>
</evidence>
<accession>A0A833EA80</accession>
<comment type="subcellular location">
    <subcellularLocation>
        <location evidence="1">Cell membrane</location>
        <topology evidence="1">Multi-pass membrane protein</topology>
    </subcellularLocation>
</comment>
<dbReference type="AlphaFoldDB" id="A0A833EA80"/>
<organism evidence="7 8">
    <name type="scientific">Caldiarchaeum subterraneum</name>
    <dbReference type="NCBI Taxonomy" id="311458"/>
    <lineage>
        <taxon>Archaea</taxon>
        <taxon>Nitrososphaerota</taxon>
        <taxon>Candidatus Caldarchaeales</taxon>
        <taxon>Candidatus Caldarchaeaceae</taxon>
        <taxon>Candidatus Caldarchaeum</taxon>
    </lineage>
</organism>
<evidence type="ECO:0008006" key="9">
    <source>
        <dbReference type="Google" id="ProtNLM"/>
    </source>
</evidence>
<feature type="transmembrane region" description="Helical" evidence="6">
    <location>
        <begin position="111"/>
        <end position="132"/>
    </location>
</feature>
<dbReference type="InterPro" id="IPR001123">
    <property type="entry name" value="LeuE-type"/>
</dbReference>
<evidence type="ECO:0000256" key="5">
    <source>
        <dbReference type="ARBA" id="ARBA00023136"/>
    </source>
</evidence>
<feature type="transmembrane region" description="Helical" evidence="6">
    <location>
        <begin position="144"/>
        <end position="165"/>
    </location>
</feature>